<evidence type="ECO:0000259" key="4">
    <source>
        <dbReference type="PROSITE" id="PS50110"/>
    </source>
</evidence>
<dbReference type="GO" id="GO:0000160">
    <property type="term" value="P:phosphorelay signal transduction system"/>
    <property type="evidence" value="ECO:0007669"/>
    <property type="project" value="InterPro"/>
</dbReference>
<proteinExistence type="predicted"/>
<dbReference type="PROSITE" id="PS50110">
    <property type="entry name" value="RESPONSE_REGULATORY"/>
    <property type="match status" value="1"/>
</dbReference>
<comment type="function">
    <text evidence="2">May play the central regulatory role in sporulation. It may be an element of the effector pathway responsible for the activation of sporulation genes in response to nutritional stress. Spo0A may act in concert with spo0H (a sigma factor) to control the expression of some genes that are critical to the sporulation process.</text>
</comment>
<keyword evidence="3" id="KW-0597">Phosphoprotein</keyword>
<dbReference type="SUPFAM" id="SSF52172">
    <property type="entry name" value="CheY-like"/>
    <property type="match status" value="1"/>
</dbReference>
<evidence type="ECO:0000313" key="5">
    <source>
        <dbReference type="EMBL" id="VYT35583.1"/>
    </source>
</evidence>
<accession>A0A6N2W0S7</accession>
<feature type="modified residue" description="4-aspartylphosphate" evidence="3">
    <location>
        <position position="54"/>
    </location>
</feature>
<evidence type="ECO:0000256" key="3">
    <source>
        <dbReference type="PROSITE-ProRule" id="PRU00169"/>
    </source>
</evidence>
<evidence type="ECO:0000256" key="1">
    <source>
        <dbReference type="ARBA" id="ARBA00018672"/>
    </source>
</evidence>
<organism evidence="5">
    <name type="scientific">[Clostridium] nexile</name>
    <dbReference type="NCBI Taxonomy" id="29361"/>
    <lineage>
        <taxon>Bacteria</taxon>
        <taxon>Bacillati</taxon>
        <taxon>Bacillota</taxon>
        <taxon>Clostridia</taxon>
        <taxon>Lachnospirales</taxon>
        <taxon>Lachnospiraceae</taxon>
        <taxon>Tyzzerella</taxon>
    </lineage>
</organism>
<dbReference type="InterPro" id="IPR001789">
    <property type="entry name" value="Sig_transdc_resp-reg_receiver"/>
</dbReference>
<feature type="domain" description="Response regulatory" evidence="4">
    <location>
        <begin position="8"/>
        <end position="122"/>
    </location>
</feature>
<dbReference type="InterPro" id="IPR011006">
    <property type="entry name" value="CheY-like_superfamily"/>
</dbReference>
<dbReference type="AlphaFoldDB" id="A0A6N2W0S7"/>
<dbReference type="Gene3D" id="3.40.50.2300">
    <property type="match status" value="1"/>
</dbReference>
<reference evidence="5" key="1">
    <citation type="submission" date="2019-11" db="EMBL/GenBank/DDBJ databases">
        <authorList>
            <person name="Feng L."/>
        </authorList>
    </citation>
    <scope>NUCLEOTIDE SEQUENCE</scope>
    <source>
        <strain evidence="5">CnexileLFYP112</strain>
    </source>
</reference>
<name>A0A6N2W0S7_9FIRM</name>
<sequence length="133" mass="15667">MSKEKNAAILLISDDKNIFDTVQTLLKDKWEIKQYKFSELGKDALQGDFIVIIDFDKERIDKEQLGAIIQIKGSFGNLIPVLAILPEKNPQDIFEVLKLGAFDYITRRELNRKLEIKVKEIIRWKWYENRNLQ</sequence>
<protein>
    <recommendedName>
        <fullName evidence="1">Stage 0 sporulation protein A homolog</fullName>
    </recommendedName>
</protein>
<dbReference type="EMBL" id="CACRTG010000041">
    <property type="protein sequence ID" value="VYT35583.1"/>
    <property type="molecule type" value="Genomic_DNA"/>
</dbReference>
<evidence type="ECO:0000256" key="2">
    <source>
        <dbReference type="ARBA" id="ARBA00024867"/>
    </source>
</evidence>
<gene>
    <name evidence="5" type="ORF">CNLFYP112_03041</name>
</gene>